<keyword evidence="1" id="KW-0436">Ligase</keyword>
<name>A0AC61Y3S6_9FLAO</name>
<dbReference type="Proteomes" id="UP000356253">
    <property type="component" value="Unassembled WGS sequence"/>
</dbReference>
<evidence type="ECO:0000313" key="1">
    <source>
        <dbReference type="EMBL" id="VVU99125.1"/>
    </source>
</evidence>
<accession>A0AC61Y3S6</accession>
<dbReference type="EMBL" id="CABVMM010000001">
    <property type="protein sequence ID" value="VVU99125.1"/>
    <property type="molecule type" value="Genomic_DNA"/>
</dbReference>
<evidence type="ECO:0000313" key="2">
    <source>
        <dbReference type="Proteomes" id="UP000356253"/>
    </source>
</evidence>
<sequence>MQFPSIILILHQLKKSDLQLYQENQLLQAAMLKLKNNSQSIGLVPTMGALHEGHMSLIREAEKQSDVVVISIFVNPTQFNNSSDLDKYPRTLEEDLILLNQNFKDLIIFSPTIKEVYGESITSEKFEFGNLAQQMEGRFRDGHFDGVGTILKKLFNIVQPDKAFFGEKDYQQLLIVKKLIEITHQNVEIIGCPISRENNGLARSSRNKRLSEEEQEKSTFIFKTLQEAKEKFGTKNVLLLKQEIEEKFSKQDFLELEYFEISDAATLVPVTKVEEHKKYRAFIAAYANDVRLIDNIALN</sequence>
<organism evidence="1 2">
    <name type="scientific">Mesonia oceanica</name>
    <dbReference type="NCBI Taxonomy" id="2687242"/>
    <lineage>
        <taxon>Bacteria</taxon>
        <taxon>Pseudomonadati</taxon>
        <taxon>Bacteroidota</taxon>
        <taxon>Flavobacteriia</taxon>
        <taxon>Flavobacteriales</taxon>
        <taxon>Flavobacteriaceae</taxon>
        <taxon>Mesonia</taxon>
    </lineage>
</organism>
<reference evidence="1" key="1">
    <citation type="submission" date="2019-09" db="EMBL/GenBank/DDBJ databases">
        <authorList>
            <person name="Rodrigo-Torres L."/>
            <person name="Arahal R. D."/>
            <person name="Lucena T."/>
        </authorList>
    </citation>
    <scope>NUCLEOTIDE SEQUENCE</scope>
    <source>
        <strain evidence="1">ISS653</strain>
    </source>
</reference>
<protein>
    <submittedName>
        <fullName evidence="1">Pantothenate synthetase</fullName>
        <ecNumber evidence="1">6.3.2.1</ecNumber>
    </submittedName>
</protein>
<proteinExistence type="predicted"/>
<dbReference type="EC" id="6.3.2.1" evidence="1"/>
<keyword evidence="2" id="KW-1185">Reference proteome</keyword>
<gene>
    <name evidence="1" type="primary">panC</name>
    <name evidence="1" type="ORF">FVB9532_00377</name>
</gene>
<comment type="caution">
    <text evidence="1">The sequence shown here is derived from an EMBL/GenBank/DDBJ whole genome shotgun (WGS) entry which is preliminary data.</text>
</comment>